<dbReference type="InterPro" id="IPR009003">
    <property type="entry name" value="Peptidase_S1_PA"/>
</dbReference>
<dbReference type="EnsemblPlants" id="LPERR11G07370.2">
    <property type="protein sequence ID" value="LPERR11G07370.2"/>
    <property type="gene ID" value="LPERR11G07370"/>
</dbReference>
<dbReference type="Gramene" id="LPERR11G07370.2">
    <property type="protein sequence ID" value="LPERR11G07370.2"/>
    <property type="gene ID" value="LPERR11G07370"/>
</dbReference>
<reference evidence="6" key="2">
    <citation type="submission" date="2013-12" db="EMBL/GenBank/DDBJ databases">
        <authorList>
            <person name="Yu Y."/>
            <person name="Lee S."/>
            <person name="de Baynast K."/>
            <person name="Wissotski M."/>
            <person name="Liu L."/>
            <person name="Talag J."/>
            <person name="Goicoechea J."/>
            <person name="Angelova A."/>
            <person name="Jetty R."/>
            <person name="Kudrna D."/>
            <person name="Golser W."/>
            <person name="Rivera L."/>
            <person name="Zhang J."/>
            <person name="Wing R."/>
        </authorList>
    </citation>
    <scope>NUCLEOTIDE SEQUENCE</scope>
</reference>
<dbReference type="CDD" id="cd23085">
    <property type="entry name" value="cpPDZ_AtDEGP14-like"/>
    <property type="match status" value="1"/>
</dbReference>
<evidence type="ECO:0000256" key="2">
    <source>
        <dbReference type="ARBA" id="ARBA00022670"/>
    </source>
</evidence>
<accession>A0A0D9XQT9</accession>
<reference evidence="5" key="3">
    <citation type="submission" date="2015-04" db="UniProtKB">
        <authorList>
            <consortium name="EnsemblPlants"/>
        </authorList>
    </citation>
    <scope>IDENTIFICATION</scope>
</reference>
<reference evidence="5 6" key="1">
    <citation type="submission" date="2012-08" db="EMBL/GenBank/DDBJ databases">
        <title>Oryza genome evolution.</title>
        <authorList>
            <person name="Wing R.A."/>
        </authorList>
    </citation>
    <scope>NUCLEOTIDE SEQUENCE</scope>
</reference>
<dbReference type="SMART" id="SM00228">
    <property type="entry name" value="PDZ"/>
    <property type="match status" value="1"/>
</dbReference>
<dbReference type="InterPro" id="IPR001478">
    <property type="entry name" value="PDZ"/>
</dbReference>
<evidence type="ECO:0000259" key="4">
    <source>
        <dbReference type="PROSITE" id="PS50106"/>
    </source>
</evidence>
<dbReference type="Proteomes" id="UP000032180">
    <property type="component" value="Chromosome 11"/>
</dbReference>
<organism evidence="5 6">
    <name type="scientific">Leersia perrieri</name>
    <dbReference type="NCBI Taxonomy" id="77586"/>
    <lineage>
        <taxon>Eukaryota</taxon>
        <taxon>Viridiplantae</taxon>
        <taxon>Streptophyta</taxon>
        <taxon>Embryophyta</taxon>
        <taxon>Tracheophyta</taxon>
        <taxon>Spermatophyta</taxon>
        <taxon>Magnoliopsida</taxon>
        <taxon>Liliopsida</taxon>
        <taxon>Poales</taxon>
        <taxon>Poaceae</taxon>
        <taxon>BOP clade</taxon>
        <taxon>Oryzoideae</taxon>
        <taxon>Oryzeae</taxon>
        <taxon>Oryzinae</taxon>
        <taxon>Leersia</taxon>
    </lineage>
</organism>
<dbReference type="Pfam" id="PF13365">
    <property type="entry name" value="Trypsin_2"/>
    <property type="match status" value="1"/>
</dbReference>
<dbReference type="InterPro" id="IPR036034">
    <property type="entry name" value="PDZ_sf"/>
</dbReference>
<feature type="domain" description="PDZ" evidence="4">
    <location>
        <begin position="262"/>
        <end position="342"/>
    </location>
</feature>
<name>A0A0D9XQT9_9ORYZ</name>
<keyword evidence="3" id="KW-0378">Hydrolase</keyword>
<evidence type="ECO:0000256" key="1">
    <source>
        <dbReference type="ARBA" id="ARBA00010541"/>
    </source>
</evidence>
<keyword evidence="6" id="KW-1185">Reference proteome</keyword>
<proteinExistence type="inferred from homology"/>
<dbReference type="PANTHER" id="PTHR22939">
    <property type="entry name" value="SERINE PROTEASE FAMILY S1C HTRA-RELATED"/>
    <property type="match status" value="1"/>
</dbReference>
<comment type="similarity">
    <text evidence="1">Belongs to the peptidase S1C family.</text>
</comment>
<protein>
    <recommendedName>
        <fullName evidence="4">PDZ domain-containing protein</fullName>
    </recommendedName>
</protein>
<dbReference type="Gene3D" id="2.40.10.120">
    <property type="match status" value="1"/>
</dbReference>
<evidence type="ECO:0000313" key="5">
    <source>
        <dbReference type="EnsemblPlants" id="LPERR11G07370.2"/>
    </source>
</evidence>
<sequence>MLRVPARRHAALIAAAFSAAYYGRRRVDGDGGSDDDSFVRVSASSVLSGAGILPHGGRAHLLAPRLAPSSEGFPVRSFFAYVFNWNGGFPIINSFSPASVPPTNLSNQSSDGSSDDSKCCTGCIGRDTIAKAAAAAGPAVVNISSTQDGREFEGKVLNADRHSDIAVVKIKSNTPLPSASLGSSSKLRPGDWVVALGCPLSLQNTVTAGIVSCVDRKSSDLGLGGGNSGGPLVNLDGEIVGVNVMKVWAADGLSFAVPIDSIVKIVENFKKNGRVVRPWLGLKMLDLNPMIIEQLKERSSSFPDVKKGVLVPMVTPGSPAERSGFRPGDVVVEFNGKLVESIKEIIDIMGDKVGVPFKVLVKRANNVTVSLTVIPEEADSSR</sequence>
<dbReference type="InterPro" id="IPR041489">
    <property type="entry name" value="PDZ_6"/>
</dbReference>
<evidence type="ECO:0000256" key="3">
    <source>
        <dbReference type="ARBA" id="ARBA00022801"/>
    </source>
</evidence>
<evidence type="ECO:0000313" key="6">
    <source>
        <dbReference type="Proteomes" id="UP000032180"/>
    </source>
</evidence>
<dbReference type="Pfam" id="PF17820">
    <property type="entry name" value="PDZ_6"/>
    <property type="match status" value="1"/>
</dbReference>
<dbReference type="PRINTS" id="PR00834">
    <property type="entry name" value="PROTEASES2C"/>
</dbReference>
<dbReference type="PROSITE" id="PS50106">
    <property type="entry name" value="PDZ"/>
    <property type="match status" value="1"/>
</dbReference>
<dbReference type="GO" id="GO:0004252">
    <property type="term" value="F:serine-type endopeptidase activity"/>
    <property type="evidence" value="ECO:0007669"/>
    <property type="project" value="InterPro"/>
</dbReference>
<dbReference type="GO" id="GO:0006508">
    <property type="term" value="P:proteolysis"/>
    <property type="evidence" value="ECO:0007669"/>
    <property type="project" value="UniProtKB-KW"/>
</dbReference>
<dbReference type="AlphaFoldDB" id="A0A0D9XQT9"/>
<dbReference type="SUPFAM" id="SSF50156">
    <property type="entry name" value="PDZ domain-like"/>
    <property type="match status" value="1"/>
</dbReference>
<dbReference type="SUPFAM" id="SSF50494">
    <property type="entry name" value="Trypsin-like serine proteases"/>
    <property type="match status" value="1"/>
</dbReference>
<dbReference type="InterPro" id="IPR001940">
    <property type="entry name" value="Peptidase_S1C"/>
</dbReference>
<dbReference type="Gene3D" id="2.30.42.10">
    <property type="match status" value="1"/>
</dbReference>
<keyword evidence="2" id="KW-0645">Protease</keyword>
<dbReference type="PANTHER" id="PTHR22939:SF125">
    <property type="entry name" value="PROTEASE DO-LIKE 14-RELATED"/>
    <property type="match status" value="1"/>
</dbReference>